<evidence type="ECO:0000256" key="5">
    <source>
        <dbReference type="SAM" id="Phobius"/>
    </source>
</evidence>
<evidence type="ECO:0000313" key="7">
    <source>
        <dbReference type="EMBL" id="KAL1494033.1"/>
    </source>
</evidence>
<evidence type="ECO:0000256" key="1">
    <source>
        <dbReference type="ARBA" id="ARBA00004141"/>
    </source>
</evidence>
<feature type="transmembrane region" description="Helical" evidence="5">
    <location>
        <begin position="314"/>
        <end position="334"/>
    </location>
</feature>
<dbReference type="GO" id="GO:0016020">
    <property type="term" value="C:membrane"/>
    <property type="evidence" value="ECO:0007669"/>
    <property type="project" value="UniProtKB-SubCell"/>
</dbReference>
<accession>A0ABD1EJB5</accession>
<feature type="transmembrane region" description="Helical" evidence="5">
    <location>
        <begin position="278"/>
        <end position="302"/>
    </location>
</feature>
<organism evidence="7 8">
    <name type="scientific">Hypothenemus hampei</name>
    <name type="common">Coffee berry borer</name>
    <dbReference type="NCBI Taxonomy" id="57062"/>
    <lineage>
        <taxon>Eukaryota</taxon>
        <taxon>Metazoa</taxon>
        <taxon>Ecdysozoa</taxon>
        <taxon>Arthropoda</taxon>
        <taxon>Hexapoda</taxon>
        <taxon>Insecta</taxon>
        <taxon>Pterygota</taxon>
        <taxon>Neoptera</taxon>
        <taxon>Endopterygota</taxon>
        <taxon>Coleoptera</taxon>
        <taxon>Polyphaga</taxon>
        <taxon>Cucujiformia</taxon>
        <taxon>Curculionidae</taxon>
        <taxon>Scolytinae</taxon>
        <taxon>Hypothenemus</taxon>
    </lineage>
</organism>
<evidence type="ECO:0000256" key="3">
    <source>
        <dbReference type="ARBA" id="ARBA00022989"/>
    </source>
</evidence>
<feature type="transmembrane region" description="Helical" evidence="5">
    <location>
        <begin position="199"/>
        <end position="219"/>
    </location>
</feature>
<sequence>MQKPSKNGKNEVTYMFEMQTENQNVPYQDFELVPKIKHGIWQLFPSICASLTCVPFGLMLGWPSPTYPNLVGLDSPIPITMGQSAMVAGFLMFGVSFGTIFSRKMFRIGPKFGIIFGNICIVLGWVIMWQANAIYGLLASRLLLGTGHGYAMGQIKIYIHEMTEDDLTGTLIKHLNFYGLFGFVMAYAMGPFVDFRQYAWVSLIVASGVLLIAIFLPATPRELIRASKMPDARKLIMFLKPESDVDSELCKIMEKMTVKLEDPGFTKLMRDRELRTNLIKLTFLLICQQYSGVPPTLVYTQIIYIQSKVPYPEFFSMGHAVLFLFCNILGTYVSSRFNRKVTLLVSSGGVIVLLMCEVAVIYYKVNEQYFSYASVIVLYLFICVHTLGLGSIPFMLIHDWFPPNYRGFVTNYFIILFNILALTITKTFQVLMTQFSLFMPFLLFLGVVVFAFIFILFFIPYSFQKTSFYQTNIRECTDMRVKK</sequence>
<feature type="transmembrane region" description="Helical" evidence="5">
    <location>
        <begin position="133"/>
        <end position="153"/>
    </location>
</feature>
<dbReference type="InterPro" id="IPR005828">
    <property type="entry name" value="MFS_sugar_transport-like"/>
</dbReference>
<reference evidence="7 8" key="1">
    <citation type="submission" date="2024-05" db="EMBL/GenBank/DDBJ databases">
        <title>Genetic variation in Jamaican populations of the coffee berry borer (Hypothenemus hampei).</title>
        <authorList>
            <person name="Errbii M."/>
            <person name="Myrie A."/>
        </authorList>
    </citation>
    <scope>NUCLEOTIDE SEQUENCE [LARGE SCALE GENOMIC DNA]</scope>
    <source>
        <strain evidence="7">JA-Hopewell-2020-01-JO</strain>
        <tissue evidence="7">Whole body</tissue>
    </source>
</reference>
<dbReference type="Gene3D" id="1.20.1250.20">
    <property type="entry name" value="MFS general substrate transporter like domains"/>
    <property type="match status" value="1"/>
</dbReference>
<feature type="transmembrane region" description="Helical" evidence="5">
    <location>
        <begin position="369"/>
        <end position="397"/>
    </location>
</feature>
<feature type="transmembrane region" description="Helical" evidence="5">
    <location>
        <begin position="43"/>
        <end position="62"/>
    </location>
</feature>
<dbReference type="PANTHER" id="PTHR48021:SF46">
    <property type="entry name" value="MAJOR FACILITATOR SUPERFAMILY (MFS) PROFILE DOMAIN-CONTAINING PROTEIN"/>
    <property type="match status" value="1"/>
</dbReference>
<feature type="transmembrane region" description="Helical" evidence="5">
    <location>
        <begin position="341"/>
        <end position="363"/>
    </location>
</feature>
<proteinExistence type="predicted"/>
<dbReference type="PANTHER" id="PTHR48021">
    <property type="match status" value="1"/>
</dbReference>
<protein>
    <recommendedName>
        <fullName evidence="6">Major facilitator superfamily (MFS) profile domain-containing protein</fullName>
    </recommendedName>
</protein>
<dbReference type="Proteomes" id="UP001566132">
    <property type="component" value="Unassembled WGS sequence"/>
</dbReference>
<feature type="transmembrane region" description="Helical" evidence="5">
    <location>
        <begin position="437"/>
        <end position="459"/>
    </location>
</feature>
<keyword evidence="2 5" id="KW-0812">Transmembrane</keyword>
<dbReference type="Pfam" id="PF00083">
    <property type="entry name" value="Sugar_tr"/>
    <property type="match status" value="1"/>
</dbReference>
<keyword evidence="4 5" id="KW-0472">Membrane</keyword>
<keyword evidence="3 5" id="KW-1133">Transmembrane helix</keyword>
<gene>
    <name evidence="7" type="ORF">ABEB36_009701</name>
</gene>
<dbReference type="EMBL" id="JBDJPC010000007">
    <property type="protein sequence ID" value="KAL1494033.1"/>
    <property type="molecule type" value="Genomic_DNA"/>
</dbReference>
<feature type="domain" description="Major facilitator superfamily (MFS) profile" evidence="6">
    <location>
        <begin position="41"/>
        <end position="463"/>
    </location>
</feature>
<feature type="transmembrane region" description="Helical" evidence="5">
    <location>
        <begin position="108"/>
        <end position="127"/>
    </location>
</feature>
<feature type="transmembrane region" description="Helical" evidence="5">
    <location>
        <begin position="174"/>
        <end position="193"/>
    </location>
</feature>
<dbReference type="AlphaFoldDB" id="A0ABD1EJB5"/>
<evidence type="ECO:0000256" key="4">
    <source>
        <dbReference type="ARBA" id="ARBA00023136"/>
    </source>
</evidence>
<comment type="caution">
    <text evidence="7">The sequence shown here is derived from an EMBL/GenBank/DDBJ whole genome shotgun (WGS) entry which is preliminary data.</text>
</comment>
<evidence type="ECO:0000256" key="2">
    <source>
        <dbReference type="ARBA" id="ARBA00022692"/>
    </source>
</evidence>
<dbReference type="InterPro" id="IPR020846">
    <property type="entry name" value="MFS_dom"/>
</dbReference>
<evidence type="ECO:0000259" key="6">
    <source>
        <dbReference type="PROSITE" id="PS50850"/>
    </source>
</evidence>
<feature type="transmembrane region" description="Helical" evidence="5">
    <location>
        <begin position="82"/>
        <end position="101"/>
    </location>
</feature>
<name>A0ABD1EJB5_HYPHA</name>
<dbReference type="InterPro" id="IPR050549">
    <property type="entry name" value="MFS_Trehalose_Transporter"/>
</dbReference>
<dbReference type="InterPro" id="IPR036259">
    <property type="entry name" value="MFS_trans_sf"/>
</dbReference>
<comment type="subcellular location">
    <subcellularLocation>
        <location evidence="1">Membrane</location>
        <topology evidence="1">Multi-pass membrane protein</topology>
    </subcellularLocation>
</comment>
<feature type="transmembrane region" description="Helical" evidence="5">
    <location>
        <begin position="409"/>
        <end position="431"/>
    </location>
</feature>
<keyword evidence="8" id="KW-1185">Reference proteome</keyword>
<dbReference type="SUPFAM" id="SSF103473">
    <property type="entry name" value="MFS general substrate transporter"/>
    <property type="match status" value="1"/>
</dbReference>
<dbReference type="PROSITE" id="PS50850">
    <property type="entry name" value="MFS"/>
    <property type="match status" value="1"/>
</dbReference>
<evidence type="ECO:0000313" key="8">
    <source>
        <dbReference type="Proteomes" id="UP001566132"/>
    </source>
</evidence>